<protein>
    <submittedName>
        <fullName evidence="1">DUF4238 domain-containing protein</fullName>
    </submittedName>
</protein>
<keyword evidence="1" id="KW-0614">Plasmid</keyword>
<organism evidence="1 2">
    <name type="scientific">Cupriavidus basilensis</name>
    <dbReference type="NCBI Taxonomy" id="68895"/>
    <lineage>
        <taxon>Bacteria</taxon>
        <taxon>Pseudomonadati</taxon>
        <taxon>Pseudomonadota</taxon>
        <taxon>Betaproteobacteria</taxon>
        <taxon>Burkholderiales</taxon>
        <taxon>Burkholderiaceae</taxon>
        <taxon>Cupriavidus</taxon>
    </lineage>
</organism>
<evidence type="ECO:0000313" key="2">
    <source>
        <dbReference type="Proteomes" id="UP000397656"/>
    </source>
</evidence>
<dbReference type="GeneID" id="98407079"/>
<sequence length="327" mass="36428">MTADTAMGAQARKHHYIPQCYLKGFARNRSKNSQLYVVDAKTKRAFLTTPQNVAAERDFNRIDVEGEDPNVVESGYATFESKLAPALVRLDAQGTLQDEQDRALVLELIALMAVRNPLRREASRRFHEDVTRRMMDLVVADKRRFESQVRRATEAGFVKQNGVSYEEFRDFVREGRYAIEVSTTGHVQTELQSLTTVYDLLHRRSWVLIKAAPDTGGFVASDHPVTLCWDDPKMEGGIYPPGFGLSGTTVICPLTKHWAIQGRLDGRAGSIEIPAHGVAALNTRTIGYAGRQIYAESDRFRFIDGDGMLRHGSELLSAMGTLAAPPT</sequence>
<proteinExistence type="predicted"/>
<geneLocation type="plasmid" evidence="1 2">
    <name>pRK1-3</name>
</geneLocation>
<dbReference type="AlphaFoldDB" id="A0A643FVQ9"/>
<dbReference type="EMBL" id="CP062807">
    <property type="protein sequence ID" value="QOT82219.1"/>
    <property type="molecule type" value="Genomic_DNA"/>
</dbReference>
<evidence type="ECO:0000313" key="1">
    <source>
        <dbReference type="EMBL" id="QOT82219.1"/>
    </source>
</evidence>
<dbReference type="Proteomes" id="UP000397656">
    <property type="component" value="Plasmid pRK1-3"/>
</dbReference>
<gene>
    <name evidence="1" type="ORF">F7R26_039600</name>
</gene>
<dbReference type="RefSeq" id="WP_150986917.1">
    <property type="nucleotide sequence ID" value="NZ_CP062807.1"/>
</dbReference>
<dbReference type="InterPro" id="IPR025332">
    <property type="entry name" value="DUF4238"/>
</dbReference>
<accession>A0A643FVQ9</accession>
<dbReference type="Pfam" id="PF14022">
    <property type="entry name" value="DUF4238"/>
    <property type="match status" value="1"/>
</dbReference>
<reference evidence="1 2" key="1">
    <citation type="submission" date="2020-10" db="EMBL/GenBank/DDBJ databases">
        <title>Complete genome sequence of Cupriavidus basilensis CCUG 49340T.</title>
        <authorList>
            <person name="Salva-Serra F."/>
            <person name="Donoso R.A."/>
            <person name="Cho K.H."/>
            <person name="Yoo J.A."/>
            <person name="Lee K."/>
            <person name="Yoon S.-H."/>
            <person name="Perez-Pantoja D."/>
            <person name="Moore E.R.B."/>
        </authorList>
    </citation>
    <scope>NUCLEOTIDE SEQUENCE [LARGE SCALE GENOMIC DNA]</scope>
    <source>
        <strain evidence="2">CCUG 49340</strain>
        <plasmid evidence="1 2">pRK1-3</plasmid>
    </source>
</reference>
<name>A0A643FVQ9_9BURK</name>